<feature type="domain" description="DM10" evidence="8">
    <location>
        <begin position="4"/>
        <end position="92"/>
    </location>
</feature>
<dbReference type="SUPFAM" id="SSF54919">
    <property type="entry name" value="Nucleoside diphosphate kinase, NDK"/>
    <property type="match status" value="1"/>
</dbReference>
<dbReference type="SMART" id="SM00562">
    <property type="entry name" value="NDK"/>
    <property type="match status" value="1"/>
</dbReference>
<dbReference type="Gene3D" id="3.30.70.141">
    <property type="entry name" value="Nucleoside diphosphate kinase-like domain"/>
    <property type="match status" value="1"/>
</dbReference>
<dbReference type="Proteomes" id="UP000030755">
    <property type="component" value="Unassembled WGS sequence"/>
</dbReference>
<evidence type="ECO:0000256" key="4">
    <source>
        <dbReference type="ARBA" id="ARBA00022490"/>
    </source>
</evidence>
<accession>A0A075B4C9</accession>
<reference evidence="9 10" key="1">
    <citation type="journal article" date="2013" name="Curr. Biol.">
        <title>Shared signatures of parasitism and phylogenomics unite Cryptomycota and microsporidia.</title>
        <authorList>
            <person name="James T.Y."/>
            <person name="Pelin A."/>
            <person name="Bonen L."/>
            <person name="Ahrendt S."/>
            <person name="Sain D."/>
            <person name="Corradi N."/>
            <person name="Stajich J.E."/>
        </authorList>
    </citation>
    <scope>NUCLEOTIDE SEQUENCE [LARGE SCALE GENOMIC DNA]</scope>
    <source>
        <strain evidence="9 10">CSF55</strain>
    </source>
</reference>
<dbReference type="OrthoDB" id="2162449at2759"/>
<dbReference type="PANTHER" id="PTHR43109:SF2">
    <property type="entry name" value="NUCLEOSIDE DIPHOSPHATE KINASE 7"/>
    <property type="match status" value="1"/>
</dbReference>
<dbReference type="GO" id="GO:0005879">
    <property type="term" value="C:axonemal microtubule"/>
    <property type="evidence" value="ECO:0007669"/>
    <property type="project" value="TreeGrafter"/>
</dbReference>
<keyword evidence="5" id="KW-0206">Cytoskeleton</keyword>
<dbReference type="PROSITE" id="PS51374">
    <property type="entry name" value="NDPK_LIKE"/>
    <property type="match status" value="1"/>
</dbReference>
<protein>
    <recommendedName>
        <fullName evidence="3">Nucleoside diphosphate kinase</fullName>
    </recommendedName>
</protein>
<keyword evidence="9" id="KW-0418">Kinase</keyword>
<dbReference type="HOGENOM" id="CLU_060216_3_1_1"/>
<dbReference type="InterPro" id="IPR006602">
    <property type="entry name" value="DM10_dom"/>
</dbReference>
<keyword evidence="9" id="KW-0808">Transferase</keyword>
<evidence type="ECO:0000256" key="3">
    <source>
        <dbReference type="ARBA" id="ARBA00017632"/>
    </source>
</evidence>
<gene>
    <name evidence="9" type="ORF">O9G_002700</name>
</gene>
<evidence type="ECO:0000313" key="10">
    <source>
        <dbReference type="Proteomes" id="UP000030755"/>
    </source>
</evidence>
<sequence length="296" mass="33559">MAATEERLAFIAEWFDKSADLTRVFHFLYFPTDQSIELVDDKTKKIFLKRAPYPNITIDQVYLGATITVYSRPMTLVNFGDERTRKVFKTESLQYKISILLTISEFLVIAASKDNKKCLDEIYSICHTNNTQIISIDLVSAYILPQNLREKLPRGNVIVAKLKGDPRNVCENANIVLPDREQCEKEISDDFNILAIKTVRLTLAEAEEFMEVYQNVLPEYHLLINELIAGNCVAIQARPLNGANAVTSLREYAGPYDPEIAKLIKPDSLRARFGNDKIQNAIHCTDLIDDAPLEVS</sequence>
<organism evidence="9 10">
    <name type="scientific">Rozella allomycis (strain CSF55)</name>
    <dbReference type="NCBI Taxonomy" id="988480"/>
    <lineage>
        <taxon>Eukaryota</taxon>
        <taxon>Fungi</taxon>
        <taxon>Fungi incertae sedis</taxon>
        <taxon>Cryptomycota</taxon>
        <taxon>Cryptomycota incertae sedis</taxon>
        <taxon>Rozella</taxon>
    </lineage>
</organism>
<keyword evidence="10" id="KW-1185">Reference proteome</keyword>
<comment type="subcellular location">
    <subcellularLocation>
        <location evidence="1">Cell projection</location>
        <location evidence="1">Cilium</location>
    </subcellularLocation>
    <subcellularLocation>
        <location evidence="2">Cytoplasm</location>
        <location evidence="2">Cytoskeleton</location>
    </subcellularLocation>
</comment>
<evidence type="ECO:0000256" key="1">
    <source>
        <dbReference type="ARBA" id="ARBA00004138"/>
    </source>
</evidence>
<name>A0A075B4C9_ROZAC</name>
<evidence type="ECO:0000259" key="8">
    <source>
        <dbReference type="PROSITE" id="PS51336"/>
    </source>
</evidence>
<evidence type="ECO:0000256" key="2">
    <source>
        <dbReference type="ARBA" id="ARBA00004245"/>
    </source>
</evidence>
<dbReference type="STRING" id="988480.A0A075B4C9"/>
<keyword evidence="6" id="KW-0966">Cell projection</keyword>
<dbReference type="InterPro" id="IPR057579">
    <property type="entry name" value="DM10_NDK7"/>
</dbReference>
<dbReference type="PANTHER" id="PTHR43109">
    <property type="entry name" value="NUCLEOSIDE DIPHOSPHATE KINASE 7"/>
    <property type="match status" value="1"/>
</dbReference>
<dbReference type="AlphaFoldDB" id="A0A075B4C9"/>
<dbReference type="InterPro" id="IPR036850">
    <property type="entry name" value="NDK-like_dom_sf"/>
</dbReference>
<evidence type="ECO:0000256" key="6">
    <source>
        <dbReference type="ARBA" id="ARBA00023273"/>
    </source>
</evidence>
<dbReference type="Gene3D" id="2.30.29.170">
    <property type="match status" value="1"/>
</dbReference>
<comment type="similarity">
    <text evidence="7">Belongs to the NDK family.</text>
</comment>
<keyword evidence="4" id="KW-0963">Cytoplasm</keyword>
<dbReference type="OMA" id="VCMCLEI"/>
<dbReference type="PROSITE" id="PS51336">
    <property type="entry name" value="DM10"/>
    <property type="match status" value="1"/>
</dbReference>
<evidence type="ECO:0000313" key="9">
    <source>
        <dbReference type="EMBL" id="EPZ36057.1"/>
    </source>
</evidence>
<dbReference type="EMBL" id="KE560678">
    <property type="protein sequence ID" value="EPZ36057.1"/>
    <property type="molecule type" value="Genomic_DNA"/>
</dbReference>
<proteinExistence type="inferred from homology"/>
<dbReference type="GO" id="GO:0016301">
    <property type="term" value="F:kinase activity"/>
    <property type="evidence" value="ECO:0007669"/>
    <property type="project" value="UniProtKB-KW"/>
</dbReference>
<dbReference type="Pfam" id="PF25364">
    <property type="entry name" value="PH_NDK7_N"/>
    <property type="match status" value="1"/>
</dbReference>
<dbReference type="SMART" id="SM00676">
    <property type="entry name" value="DM10"/>
    <property type="match status" value="1"/>
</dbReference>
<evidence type="ECO:0000256" key="7">
    <source>
        <dbReference type="PROSITE-ProRule" id="PRU00706"/>
    </source>
</evidence>
<dbReference type="InterPro" id="IPR034907">
    <property type="entry name" value="NDK-like_dom"/>
</dbReference>
<evidence type="ECO:0000256" key="5">
    <source>
        <dbReference type="ARBA" id="ARBA00023212"/>
    </source>
</evidence>
<dbReference type="Pfam" id="PF00334">
    <property type="entry name" value="NDK"/>
    <property type="match status" value="1"/>
</dbReference>
<comment type="caution">
    <text evidence="7">Lacks conserved residue(s) required for the propagation of feature annotation.</text>
</comment>